<organism evidence="3 4">
    <name type="scientific">Artemisia annua</name>
    <name type="common">Sweet wormwood</name>
    <dbReference type="NCBI Taxonomy" id="35608"/>
    <lineage>
        <taxon>Eukaryota</taxon>
        <taxon>Viridiplantae</taxon>
        <taxon>Streptophyta</taxon>
        <taxon>Embryophyta</taxon>
        <taxon>Tracheophyta</taxon>
        <taxon>Spermatophyta</taxon>
        <taxon>Magnoliopsida</taxon>
        <taxon>eudicotyledons</taxon>
        <taxon>Gunneridae</taxon>
        <taxon>Pentapetalae</taxon>
        <taxon>asterids</taxon>
        <taxon>campanulids</taxon>
        <taxon>Asterales</taxon>
        <taxon>Asteraceae</taxon>
        <taxon>Asteroideae</taxon>
        <taxon>Anthemideae</taxon>
        <taxon>Artemisiinae</taxon>
        <taxon>Artemisia</taxon>
    </lineage>
</organism>
<feature type="region of interest" description="Disordered" evidence="1">
    <location>
        <begin position="491"/>
        <end position="513"/>
    </location>
</feature>
<feature type="region of interest" description="Disordered" evidence="1">
    <location>
        <begin position="1"/>
        <end position="30"/>
    </location>
</feature>
<evidence type="ECO:0000256" key="1">
    <source>
        <dbReference type="SAM" id="MobiDB-lite"/>
    </source>
</evidence>
<dbReference type="Proteomes" id="UP000245207">
    <property type="component" value="Unassembled WGS sequence"/>
</dbReference>
<proteinExistence type="predicted"/>
<sequence length="551" mass="62997">MPEDAMLPEKPMKRGKMATDDPDGIPKQKHTPNAAFYSEPFMFKETEWSVRNLVASPFTARIRDYDMPDGLKVPTNLKTYDGTTDPDDHLTIFMGTMDVHKLPDPAWCRFFHITLSGAVRFWYDNLTPGCINSFHELRDKFRANFLQQRRFQKTQAEIQGIRQRSDESLRDYLQRFGRETLHMTDRSDGMMTGAFISGLRPGRLFKDLIARPPTSMEDLFTQAHNFIRADEANAENRLRDSRGAANDNKAGQSYRDASRRQRDKYIPRPNSRPNERTNVHKPSFTPLIKSPAEIYATSEGKAVLRPPPRMFAPAHRRDRTRYCEFHNDHGHDTNDCIDLRKEIEACIKSGRLSHLAKGAKAQSNNQSPSPSGAPERGKNQIDWKQKIVEPKETNEILMTSIQWPSQHHQPEVSPPGTDIAFSGKGGKTITADFMIVRAPSPYNIILGRPVMRRLGAIASTIHSLLKFPIPSGVAIVRGDIPRNNECFQVSRKREREPEEVTTPIPQENDSEKEEVEINSLYPNQKVMCSVPWNTSNVLKNKRINMERELHK</sequence>
<reference evidence="3 4" key="1">
    <citation type="journal article" date="2018" name="Mol. Plant">
        <title>The genome of Artemisia annua provides insight into the evolution of Asteraceae family and artemisinin biosynthesis.</title>
        <authorList>
            <person name="Shen Q."/>
            <person name="Zhang L."/>
            <person name="Liao Z."/>
            <person name="Wang S."/>
            <person name="Yan T."/>
            <person name="Shi P."/>
            <person name="Liu M."/>
            <person name="Fu X."/>
            <person name="Pan Q."/>
            <person name="Wang Y."/>
            <person name="Lv Z."/>
            <person name="Lu X."/>
            <person name="Zhang F."/>
            <person name="Jiang W."/>
            <person name="Ma Y."/>
            <person name="Chen M."/>
            <person name="Hao X."/>
            <person name="Li L."/>
            <person name="Tang Y."/>
            <person name="Lv G."/>
            <person name="Zhou Y."/>
            <person name="Sun X."/>
            <person name="Brodelius P.E."/>
            <person name="Rose J.K.C."/>
            <person name="Tang K."/>
        </authorList>
    </citation>
    <scope>NUCLEOTIDE SEQUENCE [LARGE SCALE GENOMIC DNA]</scope>
    <source>
        <strain evidence="4">cv. Huhao1</strain>
        <tissue evidence="3">Leaf</tissue>
    </source>
</reference>
<dbReference type="InterPro" id="IPR005162">
    <property type="entry name" value="Retrotrans_gag_dom"/>
</dbReference>
<feature type="domain" description="Retrotransposon gag" evidence="2">
    <location>
        <begin position="109"/>
        <end position="201"/>
    </location>
</feature>
<gene>
    <name evidence="3" type="ORF">CTI12_AA130310</name>
</gene>
<dbReference type="OrthoDB" id="1740536at2759"/>
<dbReference type="PANTHER" id="PTHR33223:SF10">
    <property type="entry name" value="AMINOTRANSFERASE-LIKE PLANT MOBILE DOMAIN-CONTAINING PROTEIN"/>
    <property type="match status" value="1"/>
</dbReference>
<feature type="compositionally biased region" description="Basic and acidic residues" evidence="1">
    <location>
        <begin position="256"/>
        <end position="266"/>
    </location>
</feature>
<accession>A0A2U1NRF7</accession>
<feature type="compositionally biased region" description="Polar residues" evidence="1">
    <location>
        <begin position="361"/>
        <end position="370"/>
    </location>
</feature>
<dbReference type="Pfam" id="PF03732">
    <property type="entry name" value="Retrotrans_gag"/>
    <property type="match status" value="1"/>
</dbReference>
<evidence type="ECO:0000313" key="3">
    <source>
        <dbReference type="EMBL" id="PWA76096.1"/>
    </source>
</evidence>
<dbReference type="PANTHER" id="PTHR33223">
    <property type="entry name" value="CCHC-TYPE DOMAIN-CONTAINING PROTEIN"/>
    <property type="match status" value="1"/>
</dbReference>
<name>A0A2U1NRF7_ARTAN</name>
<evidence type="ECO:0000313" key="4">
    <source>
        <dbReference type="Proteomes" id="UP000245207"/>
    </source>
</evidence>
<dbReference type="EMBL" id="PKPP01002316">
    <property type="protein sequence ID" value="PWA76096.1"/>
    <property type="molecule type" value="Genomic_DNA"/>
</dbReference>
<dbReference type="AlphaFoldDB" id="A0A2U1NRF7"/>
<evidence type="ECO:0000259" key="2">
    <source>
        <dbReference type="Pfam" id="PF03732"/>
    </source>
</evidence>
<protein>
    <submittedName>
        <fullName evidence="3">Retrotransposon gag domain-containing protein</fullName>
    </submittedName>
</protein>
<comment type="caution">
    <text evidence="3">The sequence shown here is derived from an EMBL/GenBank/DDBJ whole genome shotgun (WGS) entry which is preliminary data.</text>
</comment>
<keyword evidence="4" id="KW-1185">Reference proteome</keyword>
<feature type="region of interest" description="Disordered" evidence="1">
    <location>
        <begin position="237"/>
        <end position="284"/>
    </location>
</feature>
<feature type="region of interest" description="Disordered" evidence="1">
    <location>
        <begin position="357"/>
        <end position="381"/>
    </location>
</feature>